<feature type="domain" description="Peptidase S8/S53" evidence="8">
    <location>
        <begin position="38"/>
        <end position="399"/>
    </location>
</feature>
<evidence type="ECO:0000256" key="4">
    <source>
        <dbReference type="ARBA" id="ARBA00022801"/>
    </source>
</evidence>
<evidence type="ECO:0000313" key="10">
    <source>
        <dbReference type="EMBL" id="DAD41141.1"/>
    </source>
</evidence>
<evidence type="ECO:0000256" key="6">
    <source>
        <dbReference type="PIRSR" id="PIRSR615500-1"/>
    </source>
</evidence>
<keyword evidence="3" id="KW-0732">Signal</keyword>
<dbReference type="PRINTS" id="PR00723">
    <property type="entry name" value="SUBTILISIN"/>
</dbReference>
<evidence type="ECO:0000256" key="5">
    <source>
        <dbReference type="ARBA" id="ARBA00022825"/>
    </source>
</evidence>
<organism evidence="10 11">
    <name type="scientific">Nelumbo nucifera</name>
    <name type="common">Sacred lotus</name>
    <dbReference type="NCBI Taxonomy" id="4432"/>
    <lineage>
        <taxon>Eukaryota</taxon>
        <taxon>Viridiplantae</taxon>
        <taxon>Streptophyta</taxon>
        <taxon>Embryophyta</taxon>
        <taxon>Tracheophyta</taxon>
        <taxon>Spermatophyta</taxon>
        <taxon>Magnoliopsida</taxon>
        <taxon>Proteales</taxon>
        <taxon>Nelumbonaceae</taxon>
        <taxon>Nelumbo</taxon>
    </lineage>
</organism>
<dbReference type="CDD" id="cd04852">
    <property type="entry name" value="Peptidases_S8_3"/>
    <property type="match status" value="1"/>
</dbReference>
<evidence type="ECO:0008006" key="12">
    <source>
        <dbReference type="Google" id="ProtNLM"/>
    </source>
</evidence>
<dbReference type="EMBL" id="DUZY01000005">
    <property type="protein sequence ID" value="DAD41141.1"/>
    <property type="molecule type" value="Genomic_DNA"/>
</dbReference>
<dbReference type="PANTHER" id="PTHR10795">
    <property type="entry name" value="PROPROTEIN CONVERTASE SUBTILISIN/KEXIN"/>
    <property type="match status" value="1"/>
</dbReference>
<keyword evidence="2 7" id="KW-0645">Protease</keyword>
<feature type="active site" description="Charge relay system" evidence="6 7">
    <location>
        <position position="380"/>
    </location>
</feature>
<dbReference type="InterPro" id="IPR045051">
    <property type="entry name" value="SBT"/>
</dbReference>
<evidence type="ECO:0000256" key="2">
    <source>
        <dbReference type="ARBA" id="ARBA00022670"/>
    </source>
</evidence>
<dbReference type="Proteomes" id="UP000607653">
    <property type="component" value="Unassembled WGS sequence"/>
</dbReference>
<evidence type="ECO:0000256" key="1">
    <source>
        <dbReference type="ARBA" id="ARBA00011073"/>
    </source>
</evidence>
<dbReference type="Gene3D" id="2.60.40.2310">
    <property type="match status" value="1"/>
</dbReference>
<dbReference type="GO" id="GO:0006508">
    <property type="term" value="P:proteolysis"/>
    <property type="evidence" value="ECO:0007669"/>
    <property type="project" value="UniProtKB-KW"/>
</dbReference>
<feature type="domain" description="Subtilisin-like protease fibronectin type-III" evidence="9">
    <location>
        <begin position="462"/>
        <end position="534"/>
    </location>
</feature>
<feature type="active site" description="Charge relay system" evidence="6 7">
    <location>
        <position position="46"/>
    </location>
</feature>
<gene>
    <name evidence="10" type="ORF">HUJ06_015464</name>
</gene>
<keyword evidence="11" id="KW-1185">Reference proteome</keyword>
<dbReference type="Pfam" id="PF00082">
    <property type="entry name" value="Peptidase_S8"/>
    <property type="match status" value="1"/>
</dbReference>
<reference evidence="10 11" key="1">
    <citation type="journal article" date="2020" name="Mol. Biol. Evol.">
        <title>Distinct Expression and Methylation Patterns for Genes with Different Fates following a Single Whole-Genome Duplication in Flowering Plants.</title>
        <authorList>
            <person name="Shi T."/>
            <person name="Rahmani R.S."/>
            <person name="Gugger P.F."/>
            <person name="Wang M."/>
            <person name="Li H."/>
            <person name="Zhang Y."/>
            <person name="Li Z."/>
            <person name="Wang Q."/>
            <person name="Van de Peer Y."/>
            <person name="Marchal K."/>
            <person name="Chen J."/>
        </authorList>
    </citation>
    <scope>NUCLEOTIDE SEQUENCE [LARGE SCALE GENOMIC DNA]</scope>
    <source>
        <tissue evidence="10">Leaf</tissue>
    </source>
</reference>
<dbReference type="Gene3D" id="3.50.30.30">
    <property type="match status" value="1"/>
</dbReference>
<dbReference type="AlphaFoldDB" id="A0A822ZBU6"/>
<dbReference type="CDD" id="cd02120">
    <property type="entry name" value="PA_subtilisin_like"/>
    <property type="match status" value="1"/>
</dbReference>
<dbReference type="InterPro" id="IPR041469">
    <property type="entry name" value="Subtilisin-like_FN3"/>
</dbReference>
<dbReference type="InterPro" id="IPR034197">
    <property type="entry name" value="Peptidases_S8_3"/>
</dbReference>
<dbReference type="PROSITE" id="PS00138">
    <property type="entry name" value="SUBTILASE_SER"/>
    <property type="match status" value="1"/>
</dbReference>
<keyword evidence="4 7" id="KW-0378">Hydrolase</keyword>
<dbReference type="InterPro" id="IPR000209">
    <property type="entry name" value="Peptidase_S8/S53_dom"/>
</dbReference>
<dbReference type="InterPro" id="IPR023828">
    <property type="entry name" value="Peptidase_S8_Ser-AS"/>
</dbReference>
<evidence type="ECO:0000256" key="3">
    <source>
        <dbReference type="ARBA" id="ARBA00022729"/>
    </source>
</evidence>
<accession>A0A822ZBU6</accession>
<dbReference type="Gene3D" id="3.40.50.200">
    <property type="entry name" value="Peptidase S8/S53 domain"/>
    <property type="match status" value="1"/>
</dbReference>
<dbReference type="PROSITE" id="PS51892">
    <property type="entry name" value="SUBTILASE"/>
    <property type="match status" value="1"/>
</dbReference>
<evidence type="ECO:0000256" key="7">
    <source>
        <dbReference type="PROSITE-ProRule" id="PRU01240"/>
    </source>
</evidence>
<protein>
    <recommendedName>
        <fullName evidence="12">Subtilisin-like protease SBT4.3</fullName>
    </recommendedName>
</protein>
<dbReference type="GO" id="GO:0004252">
    <property type="term" value="F:serine-type endopeptidase activity"/>
    <property type="evidence" value="ECO:0007669"/>
    <property type="project" value="UniProtKB-UniRule"/>
</dbReference>
<evidence type="ECO:0000313" key="11">
    <source>
        <dbReference type="Proteomes" id="UP000607653"/>
    </source>
</evidence>
<evidence type="ECO:0000259" key="9">
    <source>
        <dbReference type="Pfam" id="PF17766"/>
    </source>
</evidence>
<dbReference type="InterPro" id="IPR015500">
    <property type="entry name" value="Peptidase_S8_subtilisin-rel"/>
</dbReference>
<dbReference type="SUPFAM" id="SSF52743">
    <property type="entry name" value="Subtilisin-like"/>
    <property type="match status" value="1"/>
</dbReference>
<proteinExistence type="inferred from homology"/>
<dbReference type="InterPro" id="IPR036852">
    <property type="entry name" value="Peptidase_S8/S53_dom_sf"/>
</dbReference>
<evidence type="ECO:0000259" key="8">
    <source>
        <dbReference type="Pfam" id="PF00082"/>
    </source>
</evidence>
<name>A0A822ZBU6_NELNU</name>
<comment type="caution">
    <text evidence="10">The sequence shown here is derived from an EMBL/GenBank/DDBJ whole genome shotgun (WGS) entry which is preliminary data.</text>
</comment>
<feature type="active site" description="Charge relay system" evidence="6 7">
    <location>
        <position position="103"/>
    </location>
</feature>
<dbReference type="Pfam" id="PF17766">
    <property type="entry name" value="fn3_6"/>
    <property type="match status" value="1"/>
</dbReference>
<sequence>MDGVLSVFPSRTLQLHTTRSWNFMGLTAKTKRQPNAESDVIVGVLDGGIWPESESFSDEGFGPPPKKWKGTCNGGSNFTCNNKLIGARVYSLSNGTARDKEGHGAHTASIAAGNRVVNVSFYGLARGNARGGVPSARIAVYKVCNGGGCREEDILSAFDDAIADGVDIISISVGGDQAFDFSMDSIAIGSFHAMAKGILTSNSAGNSGPFAASVSTSSIDRQIIDKVVLGDGTKLVGKSANSFGARKRKVDLVYGRSASMKCDPDSVQICASDCLDGDLVKGKIVVCDQISIGEEPMRVGALGTIMIDNELNDFCLIYPLPAVLLTPENGERLKLYMNSTSEEIRDSSAPMLAAFSPIASVSDSDADKRSVKYSILSGTSMSCPHVTGSAAYVKSFHSDYASQNEGAEFAYGAGHIDPVKARNPGLVYDAQKGYDSRRVRLISGDNSSSCPKQANGKGSAKDLNHPSMGLYIDGFKAFNSNFTRTVTNVGFPNSTYKAKVTSDSTMKISVKPSVLSFKALNEKKSFVVTVSGSALSLNSTALR</sequence>
<keyword evidence="5 7" id="KW-0720">Serine protease</keyword>
<comment type="similarity">
    <text evidence="1 7">Belongs to the peptidase S8 family.</text>
</comment>